<dbReference type="Gene3D" id="3.90.1150.10">
    <property type="entry name" value="Aspartate Aminotransferase, domain 1"/>
    <property type="match status" value="1"/>
</dbReference>
<dbReference type="EC" id="4.4.1.13" evidence="2"/>
<dbReference type="GO" id="GO:0030170">
    <property type="term" value="F:pyridoxal phosphate binding"/>
    <property type="evidence" value="ECO:0007669"/>
    <property type="project" value="InterPro"/>
</dbReference>
<evidence type="ECO:0000313" key="7">
    <source>
        <dbReference type="EMBL" id="SEF58501.1"/>
    </source>
</evidence>
<evidence type="ECO:0000256" key="1">
    <source>
        <dbReference type="ARBA" id="ARBA00001933"/>
    </source>
</evidence>
<dbReference type="Gene3D" id="3.40.640.10">
    <property type="entry name" value="Type I PLP-dependent aspartate aminotransferase-like (Major domain)"/>
    <property type="match status" value="1"/>
</dbReference>
<comment type="cofactor">
    <cofactor evidence="1">
        <name>pyridoxal 5'-phosphate</name>
        <dbReference type="ChEBI" id="CHEBI:597326"/>
    </cofactor>
</comment>
<evidence type="ECO:0000313" key="8">
    <source>
        <dbReference type="Proteomes" id="UP000236721"/>
    </source>
</evidence>
<evidence type="ECO:0000256" key="2">
    <source>
        <dbReference type="ARBA" id="ARBA00012224"/>
    </source>
</evidence>
<dbReference type="AlphaFoldDB" id="A0A1H5T8S9"/>
<dbReference type="InterPro" id="IPR015421">
    <property type="entry name" value="PyrdxlP-dep_Trfase_major"/>
</dbReference>
<dbReference type="InterPro" id="IPR015422">
    <property type="entry name" value="PyrdxlP-dep_Trfase_small"/>
</dbReference>
<comment type="similarity">
    <text evidence="5">Belongs to the class-II pyridoxal-phosphate-dependent aminotransferase family. MalY/PatB cystathionine beta-lyase subfamily.</text>
</comment>
<evidence type="ECO:0000256" key="4">
    <source>
        <dbReference type="ARBA" id="ARBA00023239"/>
    </source>
</evidence>
<keyword evidence="8" id="KW-1185">Reference proteome</keyword>
<dbReference type="CDD" id="cd00609">
    <property type="entry name" value="AAT_like"/>
    <property type="match status" value="1"/>
</dbReference>
<dbReference type="InterPro" id="IPR004839">
    <property type="entry name" value="Aminotransferase_I/II_large"/>
</dbReference>
<dbReference type="Proteomes" id="UP000236721">
    <property type="component" value="Unassembled WGS sequence"/>
</dbReference>
<dbReference type="InterPro" id="IPR015424">
    <property type="entry name" value="PyrdxlP-dep_Trfase"/>
</dbReference>
<protein>
    <recommendedName>
        <fullName evidence="2">cysteine-S-conjugate beta-lyase</fullName>
        <ecNumber evidence="2">4.4.1.13</ecNumber>
    </recommendedName>
</protein>
<gene>
    <name evidence="7" type="ORF">SAMN04488244_102146</name>
</gene>
<sequence>MVVVMFDFDEIVERVGTHSAKWDEMESTFGVPVSEGLPMWVADMDFKAPPAVNDALVAAATNGVNGYFGDDSNYKQSVIHWMSRRHDWHVEPDWIVTCAGLVQGTALCVQAYTQPDDGVILFTPVYHAFSRVIKANQRRVVESQLVETNGKYRMDLAALEARLDGCEKMVILCSPHNPGGRVWSQQEILEVAEFCDRHQMVLVVDEIHHDLVFPPFKHVNAVNAAPQFIDNMVILAATTKTFNIASALTGAVIVPSPILRERFTSVLNAAGVGPNRIGMLMATAAYEHGEAWLKALIDYLDENRRLFDEGVNAIPGVKSMPLEATYLAWVDFSGTGLSAQQVITKVQDGAKIAANHGDSFGLGGESFLRFNFATPRPRVLEAVKRLQTVFGIES</sequence>
<proteinExistence type="inferred from homology"/>
<evidence type="ECO:0000256" key="5">
    <source>
        <dbReference type="ARBA" id="ARBA00037974"/>
    </source>
</evidence>
<organism evidence="7 8">
    <name type="scientific">Vibrio hangzhouensis</name>
    <dbReference type="NCBI Taxonomy" id="462991"/>
    <lineage>
        <taxon>Bacteria</taxon>
        <taxon>Pseudomonadati</taxon>
        <taxon>Pseudomonadota</taxon>
        <taxon>Gammaproteobacteria</taxon>
        <taxon>Vibrionales</taxon>
        <taxon>Vibrionaceae</taxon>
        <taxon>Vibrio</taxon>
    </lineage>
</organism>
<dbReference type="InterPro" id="IPR027619">
    <property type="entry name" value="C-S_lyase_PatB-like"/>
</dbReference>
<dbReference type="SUPFAM" id="SSF53383">
    <property type="entry name" value="PLP-dependent transferases"/>
    <property type="match status" value="1"/>
</dbReference>
<dbReference type="PANTHER" id="PTHR43525">
    <property type="entry name" value="PROTEIN MALY"/>
    <property type="match status" value="1"/>
</dbReference>
<dbReference type="NCBIfam" id="TIGR04350">
    <property type="entry name" value="C_S_lyase_PatB"/>
    <property type="match status" value="1"/>
</dbReference>
<evidence type="ECO:0000259" key="6">
    <source>
        <dbReference type="Pfam" id="PF00155"/>
    </source>
</evidence>
<dbReference type="GO" id="GO:0047804">
    <property type="term" value="F:cysteine-S-conjugate beta-lyase activity"/>
    <property type="evidence" value="ECO:0007669"/>
    <property type="project" value="UniProtKB-EC"/>
</dbReference>
<accession>A0A1H5T8S9</accession>
<keyword evidence="4 7" id="KW-0456">Lyase</keyword>
<name>A0A1H5T8S9_9VIBR</name>
<reference evidence="8" key="1">
    <citation type="submission" date="2016-10" db="EMBL/GenBank/DDBJ databases">
        <authorList>
            <person name="Varghese N."/>
            <person name="Submissions S."/>
        </authorList>
    </citation>
    <scope>NUCLEOTIDE SEQUENCE [LARGE SCALE GENOMIC DNA]</scope>
    <source>
        <strain evidence="8">CGMCC 1.7062</strain>
    </source>
</reference>
<feature type="domain" description="Aminotransferase class I/classII large" evidence="6">
    <location>
        <begin position="47"/>
        <end position="385"/>
    </location>
</feature>
<dbReference type="Pfam" id="PF00155">
    <property type="entry name" value="Aminotran_1_2"/>
    <property type="match status" value="1"/>
</dbReference>
<evidence type="ECO:0000256" key="3">
    <source>
        <dbReference type="ARBA" id="ARBA00022898"/>
    </source>
</evidence>
<dbReference type="EMBL" id="FNVG01000002">
    <property type="protein sequence ID" value="SEF58501.1"/>
    <property type="molecule type" value="Genomic_DNA"/>
</dbReference>
<dbReference type="InterPro" id="IPR051798">
    <property type="entry name" value="Class-II_PLP-Dep_Aminotrans"/>
</dbReference>
<dbReference type="PANTHER" id="PTHR43525:SF1">
    <property type="entry name" value="PROTEIN MALY"/>
    <property type="match status" value="1"/>
</dbReference>
<keyword evidence="3" id="KW-0663">Pyridoxal phosphate</keyword>